<evidence type="ECO:0000313" key="2">
    <source>
        <dbReference type="EMBL" id="GAG80063.1"/>
    </source>
</evidence>
<proteinExistence type="predicted"/>
<dbReference type="EMBL" id="BART01017636">
    <property type="protein sequence ID" value="GAG80063.1"/>
    <property type="molecule type" value="Genomic_DNA"/>
</dbReference>
<feature type="non-terminal residue" evidence="2">
    <location>
        <position position="1"/>
    </location>
</feature>
<sequence length="32" mass="3437">DNSSVGKVETSKLLASGQVSSFFIFMVVFNTP</sequence>
<keyword evidence="1" id="KW-0472">Membrane</keyword>
<evidence type="ECO:0000256" key="1">
    <source>
        <dbReference type="SAM" id="Phobius"/>
    </source>
</evidence>
<comment type="caution">
    <text evidence="2">The sequence shown here is derived from an EMBL/GenBank/DDBJ whole genome shotgun (WGS) entry which is preliminary data.</text>
</comment>
<keyword evidence="1" id="KW-1133">Transmembrane helix</keyword>
<reference evidence="2" key="1">
    <citation type="journal article" date="2014" name="Front. Microbiol.">
        <title>High frequency of phylogenetically diverse reductive dehalogenase-homologous genes in deep subseafloor sedimentary metagenomes.</title>
        <authorList>
            <person name="Kawai M."/>
            <person name="Futagami T."/>
            <person name="Toyoda A."/>
            <person name="Takaki Y."/>
            <person name="Nishi S."/>
            <person name="Hori S."/>
            <person name="Arai W."/>
            <person name="Tsubouchi T."/>
            <person name="Morono Y."/>
            <person name="Uchiyama I."/>
            <person name="Ito T."/>
            <person name="Fujiyama A."/>
            <person name="Inagaki F."/>
            <person name="Takami H."/>
        </authorList>
    </citation>
    <scope>NUCLEOTIDE SEQUENCE</scope>
    <source>
        <strain evidence="2">Expedition CK06-06</strain>
    </source>
</reference>
<keyword evidence="1" id="KW-0812">Transmembrane</keyword>
<protein>
    <submittedName>
        <fullName evidence="2">Uncharacterized protein</fullName>
    </submittedName>
</protein>
<feature type="transmembrane region" description="Helical" evidence="1">
    <location>
        <begin position="12"/>
        <end position="29"/>
    </location>
</feature>
<accession>X1B7G0</accession>
<gene>
    <name evidence="2" type="ORF">S01H4_33493</name>
</gene>
<organism evidence="2">
    <name type="scientific">marine sediment metagenome</name>
    <dbReference type="NCBI Taxonomy" id="412755"/>
    <lineage>
        <taxon>unclassified sequences</taxon>
        <taxon>metagenomes</taxon>
        <taxon>ecological metagenomes</taxon>
    </lineage>
</organism>
<name>X1B7G0_9ZZZZ</name>
<dbReference type="AlphaFoldDB" id="X1B7G0"/>